<dbReference type="EMBL" id="SWCJ01000015">
    <property type="protein sequence ID" value="TKB51975.1"/>
    <property type="molecule type" value="Genomic_DNA"/>
</dbReference>
<evidence type="ECO:0000256" key="3">
    <source>
        <dbReference type="ARBA" id="ARBA00022679"/>
    </source>
</evidence>
<feature type="transmembrane region" description="Helical" evidence="7">
    <location>
        <begin position="86"/>
        <end position="107"/>
    </location>
</feature>
<keyword evidence="4 7" id="KW-0812">Transmembrane</keyword>
<dbReference type="RefSeq" id="WP_136864489.1">
    <property type="nucleotide sequence ID" value="NZ_SWCJ01000015.1"/>
</dbReference>
<feature type="transmembrane region" description="Helical" evidence="7">
    <location>
        <begin position="119"/>
        <end position="136"/>
    </location>
</feature>
<dbReference type="GO" id="GO:0016020">
    <property type="term" value="C:membrane"/>
    <property type="evidence" value="ECO:0007669"/>
    <property type="project" value="UniProtKB-SubCell"/>
</dbReference>
<dbReference type="Pfam" id="PF02397">
    <property type="entry name" value="Bac_transf"/>
    <property type="match status" value="1"/>
</dbReference>
<evidence type="ECO:0000313" key="10">
    <source>
        <dbReference type="Proteomes" id="UP000305675"/>
    </source>
</evidence>
<evidence type="ECO:0000256" key="4">
    <source>
        <dbReference type="ARBA" id="ARBA00022692"/>
    </source>
</evidence>
<evidence type="ECO:0000256" key="5">
    <source>
        <dbReference type="ARBA" id="ARBA00022989"/>
    </source>
</evidence>
<evidence type="ECO:0000256" key="2">
    <source>
        <dbReference type="ARBA" id="ARBA00006464"/>
    </source>
</evidence>
<dbReference type="PANTHER" id="PTHR30576:SF21">
    <property type="entry name" value="UDP-GLUCOSE:UNDECAPRENYL-PHOSPHATE GLUCOSE-1-PHOSPHATE TRANSFERASE"/>
    <property type="match status" value="1"/>
</dbReference>
<feature type="domain" description="Bacterial sugar transferase" evidence="8">
    <location>
        <begin position="286"/>
        <end position="469"/>
    </location>
</feature>
<evidence type="ECO:0000313" key="9">
    <source>
        <dbReference type="EMBL" id="TKB51975.1"/>
    </source>
</evidence>
<accession>A0A4U1BL43</accession>
<dbReference type="InterPro" id="IPR003362">
    <property type="entry name" value="Bact_transf"/>
</dbReference>
<evidence type="ECO:0000256" key="6">
    <source>
        <dbReference type="ARBA" id="ARBA00023136"/>
    </source>
</evidence>
<dbReference type="SUPFAM" id="SSF51735">
    <property type="entry name" value="NAD(P)-binding Rossmann-fold domains"/>
    <property type="match status" value="1"/>
</dbReference>
<dbReference type="Gene3D" id="3.40.50.720">
    <property type="entry name" value="NAD(P)-binding Rossmann-like Domain"/>
    <property type="match status" value="1"/>
</dbReference>
<sequence>MSDSINSGRNHQSAVHPQSHGFALLFRLADICIVHLGFQLALKLAGAQIAAHEMLVTIMGIAGYLFFAESLALYRSWRSTRFKELITTNIAAWLLTIVWLMVCASVVPERVPLTESILVYWLFVGAAMLVLLRLFSRQAIFSLRRRGFNVQTAAILGITRSGIALAKNLEENPQLGIRLVGFFDDRAPERIEVEDEQGKALLGNVDYAIKLAKSGALDVLYIAMPMRAEKRINEILIDCSDSTAAIHILPDFFIYNLLHARWHEVGEIQTLSVYDFPLDGLSSWLKRVEDIALSCAILTLVSIPMLLISIGIKLTSPGPVLFKQYRYGLDGRKIMVWKFRTMNTMENGTKVVQATKDDPRVTRFGALLRKTSLDELPQFFNVLQGQMSVVGPRPHAVAHNEEYRSLINGYMLRHYMKPGITGWAQVNGWRGETDTLEKMEKRLEFDLAYIRNWSVWLDLRIVFKTIRQGFTGANAY</sequence>
<dbReference type="InterPro" id="IPR017475">
    <property type="entry name" value="EPS_sugar_tfrase"/>
</dbReference>
<dbReference type="AlphaFoldDB" id="A0A4U1BL43"/>
<comment type="subcellular location">
    <subcellularLocation>
        <location evidence="1">Membrane</location>
        <topology evidence="1">Multi-pass membrane protein</topology>
    </subcellularLocation>
</comment>
<dbReference type="InterPro" id="IPR036291">
    <property type="entry name" value="NAD(P)-bd_dom_sf"/>
</dbReference>
<dbReference type="NCBIfam" id="TIGR03025">
    <property type="entry name" value="EPS_sugtrans"/>
    <property type="match status" value="1"/>
</dbReference>
<keyword evidence="3 9" id="KW-0808">Transferase</keyword>
<dbReference type="EC" id="2.7.8.31" evidence="9"/>
<keyword evidence="5 7" id="KW-1133">Transmembrane helix</keyword>
<evidence type="ECO:0000256" key="7">
    <source>
        <dbReference type="SAM" id="Phobius"/>
    </source>
</evidence>
<reference evidence="9 10" key="1">
    <citation type="submission" date="2019-04" db="EMBL/GenBank/DDBJ databases">
        <authorList>
            <person name="Hwang J.C."/>
        </authorList>
    </citation>
    <scope>NUCLEOTIDE SEQUENCE [LARGE SCALE GENOMIC DNA]</scope>
    <source>
        <strain evidence="9 10">IMCC35002</strain>
    </source>
</reference>
<dbReference type="PANTHER" id="PTHR30576">
    <property type="entry name" value="COLANIC BIOSYNTHESIS UDP-GLUCOSE LIPID CARRIER TRANSFERASE"/>
    <property type="match status" value="1"/>
</dbReference>
<keyword evidence="6 7" id="KW-0472">Membrane</keyword>
<dbReference type="InterPro" id="IPR017473">
    <property type="entry name" value="Undecaprenyl-P_gluc_Ptfrase"/>
</dbReference>
<comment type="caution">
    <text evidence="9">The sequence shown here is derived from an EMBL/GenBank/DDBJ whole genome shotgun (WGS) entry which is preliminary data.</text>
</comment>
<feature type="transmembrane region" description="Helical" evidence="7">
    <location>
        <begin position="54"/>
        <end position="74"/>
    </location>
</feature>
<organism evidence="9 10">
    <name type="scientific">Ferrimonas aestuarii</name>
    <dbReference type="NCBI Taxonomy" id="2569539"/>
    <lineage>
        <taxon>Bacteria</taxon>
        <taxon>Pseudomonadati</taxon>
        <taxon>Pseudomonadota</taxon>
        <taxon>Gammaproteobacteria</taxon>
        <taxon>Alteromonadales</taxon>
        <taxon>Ferrimonadaceae</taxon>
        <taxon>Ferrimonas</taxon>
    </lineage>
</organism>
<evidence type="ECO:0000259" key="8">
    <source>
        <dbReference type="Pfam" id="PF02397"/>
    </source>
</evidence>
<proteinExistence type="inferred from homology"/>
<dbReference type="Pfam" id="PF13727">
    <property type="entry name" value="CoA_binding_3"/>
    <property type="match status" value="1"/>
</dbReference>
<dbReference type="NCBIfam" id="TIGR03023">
    <property type="entry name" value="WcaJ_sugtrans"/>
    <property type="match status" value="1"/>
</dbReference>
<protein>
    <submittedName>
        <fullName evidence="9">Undecaprenyl-phosphate glucose phosphotransferase</fullName>
        <ecNumber evidence="9">2.7.8.31</ecNumber>
    </submittedName>
</protein>
<comment type="similarity">
    <text evidence="2">Belongs to the bacterial sugar transferase family.</text>
</comment>
<keyword evidence="10" id="KW-1185">Reference proteome</keyword>
<dbReference type="GO" id="GO:0089702">
    <property type="term" value="F:undecaprenyl-phosphate glucose phosphotransferase activity"/>
    <property type="evidence" value="ECO:0007669"/>
    <property type="project" value="UniProtKB-EC"/>
</dbReference>
<dbReference type="OrthoDB" id="9808602at2"/>
<name>A0A4U1BL43_9GAMM</name>
<dbReference type="Proteomes" id="UP000305675">
    <property type="component" value="Unassembled WGS sequence"/>
</dbReference>
<feature type="transmembrane region" description="Helical" evidence="7">
    <location>
        <begin position="21"/>
        <end position="42"/>
    </location>
</feature>
<dbReference type="GO" id="GO:0009242">
    <property type="term" value="P:colanic acid biosynthetic process"/>
    <property type="evidence" value="ECO:0007669"/>
    <property type="project" value="TreeGrafter"/>
</dbReference>
<evidence type="ECO:0000256" key="1">
    <source>
        <dbReference type="ARBA" id="ARBA00004141"/>
    </source>
</evidence>
<feature type="transmembrane region" description="Helical" evidence="7">
    <location>
        <begin position="291"/>
        <end position="312"/>
    </location>
</feature>
<gene>
    <name evidence="9" type="ORF">FCL42_16280</name>
</gene>